<feature type="chain" id="PRO_5043746497" evidence="8">
    <location>
        <begin position="25"/>
        <end position="467"/>
    </location>
</feature>
<evidence type="ECO:0000256" key="5">
    <source>
        <dbReference type="ARBA" id="ARBA00022729"/>
    </source>
</evidence>
<evidence type="ECO:0000313" key="10">
    <source>
        <dbReference type="Proteomes" id="UP000248598"/>
    </source>
</evidence>
<keyword evidence="5 8" id="KW-0732">Signal</keyword>
<evidence type="ECO:0000256" key="8">
    <source>
        <dbReference type="SAM" id="SignalP"/>
    </source>
</evidence>
<evidence type="ECO:0000256" key="2">
    <source>
        <dbReference type="ARBA" id="ARBA00008163"/>
    </source>
</evidence>
<keyword evidence="7" id="KW-0998">Cell outer membrane</keyword>
<evidence type="ECO:0000256" key="6">
    <source>
        <dbReference type="ARBA" id="ARBA00023136"/>
    </source>
</evidence>
<dbReference type="SUPFAM" id="SSF56935">
    <property type="entry name" value="Porins"/>
    <property type="match status" value="1"/>
</dbReference>
<comment type="subcellular location">
    <subcellularLocation>
        <location evidence="1">Cell outer membrane</location>
        <topology evidence="1">Multi-pass membrane protein</topology>
    </subcellularLocation>
</comment>
<evidence type="ECO:0000256" key="4">
    <source>
        <dbReference type="ARBA" id="ARBA00022692"/>
    </source>
</evidence>
<dbReference type="GO" id="GO:0009279">
    <property type="term" value="C:cell outer membrane"/>
    <property type="evidence" value="ECO:0007669"/>
    <property type="project" value="UniProtKB-SubCell"/>
</dbReference>
<protein>
    <submittedName>
        <fullName evidence="9">Outer membrane protein NMB0088</fullName>
    </submittedName>
</protein>
<evidence type="ECO:0000256" key="1">
    <source>
        <dbReference type="ARBA" id="ARBA00004571"/>
    </source>
</evidence>
<sequence>MNISRHLKVSVGMVLLALAQQAAASGYHFGTQSVNAQSTANAAAAEAADATTLFYNPAGLTKLDSNQISAAANLVLPHIKYSNAQATYRGGSAVRGSTSGKITDTAVPAPHVYGAYKLNDRITLGLGMYIPFASSTEYEKDSVLRHHLNQLGLTSIAFEPVVAFKANDQHSFGAGVIAQYSKAELRKFADWNASGAFNRLISMATSGAVTNASGLVDGHAKVKGDDWGFGYHLAWMFDVNDRFRMGVNYRSKIEHNLKGDAEWDVSTALQAAQPTIRGLGYVTKEGASVKIVTPESLSLHGMYRANDKLNLFGDITWTRHSRFNQATLYFENQKTIGVSGTGPVRSNRTVITPNWRNTVKVALGASYQVSEPLQLRAGIAFDQSPIRSADDRLNTLPDGNRIWFSVGAKYAFNKNHIIDVAYSHIHINDTSFKGKASDGTTVDSKGAASANFKNYANILGVQYTYKF</sequence>
<dbReference type="PANTHER" id="PTHR35093">
    <property type="entry name" value="OUTER MEMBRANE PROTEIN NMB0088-RELATED"/>
    <property type="match status" value="1"/>
</dbReference>
<accession>A0AAX2J1U1</accession>
<dbReference type="RefSeq" id="WP_003787286.1">
    <property type="nucleotide sequence ID" value="NZ_CP045141.1"/>
</dbReference>
<reference evidence="9 10" key="1">
    <citation type="submission" date="2018-06" db="EMBL/GenBank/DDBJ databases">
        <authorList>
            <consortium name="Pathogen Informatics"/>
            <person name="Doyle S."/>
        </authorList>
    </citation>
    <scope>NUCLEOTIDE SEQUENCE [LARGE SCALE GENOMIC DNA]</scope>
    <source>
        <strain evidence="9 10">NCTC10529</strain>
    </source>
</reference>
<proteinExistence type="inferred from homology"/>
<dbReference type="PANTHER" id="PTHR35093:SF8">
    <property type="entry name" value="OUTER MEMBRANE PROTEIN NMB0088-RELATED"/>
    <property type="match status" value="1"/>
</dbReference>
<keyword evidence="3" id="KW-1134">Transmembrane beta strand</keyword>
<evidence type="ECO:0000256" key="3">
    <source>
        <dbReference type="ARBA" id="ARBA00022452"/>
    </source>
</evidence>
<comment type="similarity">
    <text evidence="2">Belongs to the OmpP1/FadL family.</text>
</comment>
<dbReference type="Gene3D" id="2.40.160.60">
    <property type="entry name" value="Outer membrane protein transport protein (OMPP1/FadL/TodX)"/>
    <property type="match status" value="1"/>
</dbReference>
<organism evidence="9 10">
    <name type="scientific">Kingella kingae</name>
    <dbReference type="NCBI Taxonomy" id="504"/>
    <lineage>
        <taxon>Bacteria</taxon>
        <taxon>Pseudomonadati</taxon>
        <taxon>Pseudomonadota</taxon>
        <taxon>Betaproteobacteria</taxon>
        <taxon>Neisseriales</taxon>
        <taxon>Neisseriaceae</taxon>
        <taxon>Kingella</taxon>
    </lineage>
</organism>
<dbReference type="Proteomes" id="UP000248598">
    <property type="component" value="Chromosome 1"/>
</dbReference>
<dbReference type="GO" id="GO:0015483">
    <property type="term" value="F:long-chain fatty acid transporting porin activity"/>
    <property type="evidence" value="ECO:0007669"/>
    <property type="project" value="TreeGrafter"/>
</dbReference>
<evidence type="ECO:0000313" key="9">
    <source>
        <dbReference type="EMBL" id="SQH23930.1"/>
    </source>
</evidence>
<dbReference type="Pfam" id="PF03349">
    <property type="entry name" value="Toluene_X"/>
    <property type="match status" value="1"/>
</dbReference>
<dbReference type="AlphaFoldDB" id="A0AAX2J1U1"/>
<dbReference type="EMBL" id="LS483426">
    <property type="protein sequence ID" value="SQH23930.1"/>
    <property type="molecule type" value="Genomic_DNA"/>
</dbReference>
<keyword evidence="4" id="KW-0812">Transmembrane</keyword>
<feature type="signal peptide" evidence="8">
    <location>
        <begin position="1"/>
        <end position="24"/>
    </location>
</feature>
<dbReference type="GeneID" id="93261409"/>
<name>A0AAX2J1U1_KINKI</name>
<evidence type="ECO:0000256" key="7">
    <source>
        <dbReference type="ARBA" id="ARBA00023237"/>
    </source>
</evidence>
<keyword evidence="6" id="KW-0472">Membrane</keyword>
<dbReference type="InterPro" id="IPR005017">
    <property type="entry name" value="OMPP1/FadL/TodX"/>
</dbReference>
<gene>
    <name evidence="9" type="ORF">NCTC10529_00074</name>
</gene>